<gene>
    <name evidence="1" type="ORF">BDN72DRAFT_818517</name>
</gene>
<sequence length="807" mass="92083">MAVLNPNGQYINGHASTTTTSSIPNGHPTKDTLNGNFDRHQIVDEEKKFTQDLNAQIKEWGLLDAGFNYNLVAVFGSQSTGKSTLLNRLFGTNFDVMQNNKRQQTTKGIWMCRGHDMNVMVMDVEGTDGRERGEDQDFERKSALFSLASSEVMIVNLWEHQVGLYQGANMGLLKTVFEVNLGLFGKKAQDGTSGRTLILFVVRDYAGETPFDNLTTSLKDDLDRIWESLVKPAELKDVKLGDYFDLDFTHLPHKIHQPERFEQEVQVLRSRFVDRSREDFLFKPLYHKRIPADGVSFYMSNIWEQVQSNKDLDLPTQQELLAQFRCDEIAAVALSEFNEQAKSQKRPVEAGNVVPGLGGLMHNWRQGALERYNQDASRYNQAVYKRKQAELLNTIDATLSPLFLGQLKNLHKQRLGAFKKALQDGLKGEEYNYADVVKKARSDCIETFSEAAQEACIEGPHWSWQEELELLEEEIKGVADQFRKDETKKMVSLIERTFKKAISEPVEVALTKASTKMWDIVLRTFKERLQKAEASYLNKAISFNCTEEENTHSIAALRKRTWLALREKINEQTGETAILGKLRAHFEERFRYDEQGTPRVWQPEDDIDGAFKKARDETMDLIPRYAKIETQDPDLSFELPSDEDSPLSEEAFDFEESLIVLSETKSLEITNKFKKESDAYFVEAKRSTVVGIAQIPTWMYGLLLILGWNEAMFVLFNPLYLAMMLILGAGGYIILQLGLAGPVYQVARTVGGEVQRQVSSKLREHFTDEAMIQQQQQYRPQAARNGTSTSTDDGDDAWREELNQKHM</sequence>
<name>A0ACD3AXS9_9AGAR</name>
<protein>
    <submittedName>
        <fullName evidence="1">Root hair defective 3 GTP-binding protein</fullName>
    </submittedName>
</protein>
<evidence type="ECO:0000313" key="2">
    <source>
        <dbReference type="Proteomes" id="UP000308600"/>
    </source>
</evidence>
<evidence type="ECO:0000313" key="1">
    <source>
        <dbReference type="EMBL" id="TFK70615.1"/>
    </source>
</evidence>
<dbReference type="Proteomes" id="UP000308600">
    <property type="component" value="Unassembled WGS sequence"/>
</dbReference>
<organism evidence="1 2">
    <name type="scientific">Pluteus cervinus</name>
    <dbReference type="NCBI Taxonomy" id="181527"/>
    <lineage>
        <taxon>Eukaryota</taxon>
        <taxon>Fungi</taxon>
        <taxon>Dikarya</taxon>
        <taxon>Basidiomycota</taxon>
        <taxon>Agaricomycotina</taxon>
        <taxon>Agaricomycetes</taxon>
        <taxon>Agaricomycetidae</taxon>
        <taxon>Agaricales</taxon>
        <taxon>Pluteineae</taxon>
        <taxon>Pluteaceae</taxon>
        <taxon>Pluteus</taxon>
    </lineage>
</organism>
<proteinExistence type="predicted"/>
<reference evidence="1 2" key="1">
    <citation type="journal article" date="2019" name="Nat. Ecol. Evol.">
        <title>Megaphylogeny resolves global patterns of mushroom evolution.</title>
        <authorList>
            <person name="Varga T."/>
            <person name="Krizsan K."/>
            <person name="Foldi C."/>
            <person name="Dima B."/>
            <person name="Sanchez-Garcia M."/>
            <person name="Sanchez-Ramirez S."/>
            <person name="Szollosi G.J."/>
            <person name="Szarkandi J.G."/>
            <person name="Papp V."/>
            <person name="Albert L."/>
            <person name="Andreopoulos W."/>
            <person name="Angelini C."/>
            <person name="Antonin V."/>
            <person name="Barry K.W."/>
            <person name="Bougher N.L."/>
            <person name="Buchanan P."/>
            <person name="Buyck B."/>
            <person name="Bense V."/>
            <person name="Catcheside P."/>
            <person name="Chovatia M."/>
            <person name="Cooper J."/>
            <person name="Damon W."/>
            <person name="Desjardin D."/>
            <person name="Finy P."/>
            <person name="Geml J."/>
            <person name="Haridas S."/>
            <person name="Hughes K."/>
            <person name="Justo A."/>
            <person name="Karasinski D."/>
            <person name="Kautmanova I."/>
            <person name="Kiss B."/>
            <person name="Kocsube S."/>
            <person name="Kotiranta H."/>
            <person name="LaButti K.M."/>
            <person name="Lechner B.E."/>
            <person name="Liimatainen K."/>
            <person name="Lipzen A."/>
            <person name="Lukacs Z."/>
            <person name="Mihaltcheva S."/>
            <person name="Morgado L.N."/>
            <person name="Niskanen T."/>
            <person name="Noordeloos M.E."/>
            <person name="Ohm R.A."/>
            <person name="Ortiz-Santana B."/>
            <person name="Ovrebo C."/>
            <person name="Racz N."/>
            <person name="Riley R."/>
            <person name="Savchenko A."/>
            <person name="Shiryaev A."/>
            <person name="Soop K."/>
            <person name="Spirin V."/>
            <person name="Szebenyi C."/>
            <person name="Tomsovsky M."/>
            <person name="Tulloss R.E."/>
            <person name="Uehling J."/>
            <person name="Grigoriev I.V."/>
            <person name="Vagvolgyi C."/>
            <person name="Papp T."/>
            <person name="Martin F.M."/>
            <person name="Miettinen O."/>
            <person name="Hibbett D.S."/>
            <person name="Nagy L.G."/>
        </authorList>
    </citation>
    <scope>NUCLEOTIDE SEQUENCE [LARGE SCALE GENOMIC DNA]</scope>
    <source>
        <strain evidence="1 2">NL-1719</strain>
    </source>
</reference>
<dbReference type="EMBL" id="ML208310">
    <property type="protein sequence ID" value="TFK70615.1"/>
    <property type="molecule type" value="Genomic_DNA"/>
</dbReference>
<accession>A0ACD3AXS9</accession>
<keyword evidence="2" id="KW-1185">Reference proteome</keyword>